<keyword evidence="9" id="KW-1185">Reference proteome</keyword>
<comment type="subcellular location">
    <subcellularLocation>
        <location evidence="1">Membrane</location>
        <topology evidence="1">Multi-pass membrane protein</topology>
    </subcellularLocation>
</comment>
<evidence type="ECO:0000256" key="1">
    <source>
        <dbReference type="ARBA" id="ARBA00004141"/>
    </source>
</evidence>
<evidence type="ECO:0000256" key="3">
    <source>
        <dbReference type="ARBA" id="ARBA00022989"/>
    </source>
</evidence>
<organism evidence="8 9">
    <name type="scientific">Accumulibacter regalis</name>
    <dbReference type="NCBI Taxonomy" id="522306"/>
    <lineage>
        <taxon>Bacteria</taxon>
        <taxon>Pseudomonadati</taxon>
        <taxon>Pseudomonadota</taxon>
        <taxon>Betaproteobacteria</taxon>
        <taxon>Candidatus Accumulibacter</taxon>
    </lineage>
</organism>
<dbReference type="Proteomes" id="UP000022141">
    <property type="component" value="Unassembled WGS sequence"/>
</dbReference>
<feature type="transmembrane region" description="Helical" evidence="6">
    <location>
        <begin position="339"/>
        <end position="368"/>
    </location>
</feature>
<accession>A0A011RBC8</accession>
<dbReference type="InterPro" id="IPR036513">
    <property type="entry name" value="STAS_dom_sf"/>
</dbReference>
<dbReference type="PATRIC" id="fig|1454004.3.peg.2160"/>
<dbReference type="STRING" id="1454004.AW11_02089"/>
<feature type="transmembrane region" description="Helical" evidence="6">
    <location>
        <begin position="80"/>
        <end position="99"/>
    </location>
</feature>
<dbReference type="Pfam" id="PF01740">
    <property type="entry name" value="STAS"/>
    <property type="match status" value="1"/>
</dbReference>
<dbReference type="PANTHER" id="PTHR11814">
    <property type="entry name" value="SULFATE TRANSPORTER"/>
    <property type="match status" value="1"/>
</dbReference>
<dbReference type="GO" id="GO:0016020">
    <property type="term" value="C:membrane"/>
    <property type="evidence" value="ECO:0007669"/>
    <property type="project" value="UniProtKB-SubCell"/>
</dbReference>
<keyword evidence="3 6" id="KW-1133">Transmembrane helix</keyword>
<feature type="transmembrane region" description="Helical" evidence="6">
    <location>
        <begin position="388"/>
        <end position="416"/>
    </location>
</feature>
<dbReference type="GO" id="GO:0055085">
    <property type="term" value="P:transmembrane transport"/>
    <property type="evidence" value="ECO:0007669"/>
    <property type="project" value="InterPro"/>
</dbReference>
<evidence type="ECO:0000313" key="9">
    <source>
        <dbReference type="Proteomes" id="UP000022141"/>
    </source>
</evidence>
<dbReference type="AlphaFoldDB" id="A0A011RBC8"/>
<dbReference type="CDD" id="cd07042">
    <property type="entry name" value="STAS_SulP_like_sulfate_transporter"/>
    <property type="match status" value="1"/>
</dbReference>
<name>A0A011RBC8_ACCRE</name>
<dbReference type="InterPro" id="IPR001902">
    <property type="entry name" value="SLC26A/SulP_fam"/>
</dbReference>
<sequence>MTQAREERGYRWPILQGILPIDRAGVGRDIIAGFTLAALSIPGTMGYTKIIGTPVITGLYTILIPMCLFAIFGSSRHLSVNADSATAAVVAAGLAGMAVRGSSEWLALCSLLALMAAVFMFAARVLRLGFLADFLSRTVLTGFLTGVGVQVSLLEVSGLLGLPRISNHPLAQIVHDAQSIGQTNPYALAMALAVLAVILGSKKVSEKIPGGLVAVIGAIAVSWALGLDAHLATLGAVPSGLPTLGLPQVDWSWPLLWKLAPIALACFVVILSQSAATSRAYAAKYNDRFDENVDMVGLGMANLGAGLSGTFIVNGSPTNTAMVAGGGGRSQISQITTSAIVLLVLLFLTGPLAHLPDAVLAAIVFLVAVKMIDIKGMTRIFVEARTEFWVALVTAATVVVVGVEQGIVLAMILSLLDHVRRSYRGTNSVIAADKRKKGWQMVALSAPQQIAPGLIVYRFSHSLYYANAGQFADEVLELAKTPGPSPLRCLCVEAAAIGDVDFSAAAMLRDTCKLLAEQGIRLVFANLAPDVCAQFERHGITAILGQHAIYGSIHALVAEYDDPPARDEAAVAEGDGTPPACPAATSPSA</sequence>
<evidence type="ECO:0000259" key="7">
    <source>
        <dbReference type="PROSITE" id="PS50801"/>
    </source>
</evidence>
<feature type="transmembrane region" description="Helical" evidence="6">
    <location>
        <begin position="251"/>
        <end position="271"/>
    </location>
</feature>
<evidence type="ECO:0000256" key="4">
    <source>
        <dbReference type="ARBA" id="ARBA00023136"/>
    </source>
</evidence>
<feature type="transmembrane region" description="Helical" evidence="6">
    <location>
        <begin position="138"/>
        <end position="163"/>
    </location>
</feature>
<dbReference type="Pfam" id="PF00916">
    <property type="entry name" value="Sulfate_transp"/>
    <property type="match status" value="1"/>
</dbReference>
<gene>
    <name evidence="8" type="ORF">AW11_02089</name>
</gene>
<dbReference type="InterPro" id="IPR002645">
    <property type="entry name" value="STAS_dom"/>
</dbReference>
<dbReference type="eggNOG" id="COG0659">
    <property type="taxonomic scope" value="Bacteria"/>
</dbReference>
<evidence type="ECO:0000256" key="2">
    <source>
        <dbReference type="ARBA" id="ARBA00022692"/>
    </source>
</evidence>
<dbReference type="SUPFAM" id="SSF52091">
    <property type="entry name" value="SpoIIaa-like"/>
    <property type="match status" value="1"/>
</dbReference>
<evidence type="ECO:0000313" key="8">
    <source>
        <dbReference type="EMBL" id="EXI88469.1"/>
    </source>
</evidence>
<reference evidence="8" key="1">
    <citation type="submission" date="2014-02" db="EMBL/GenBank/DDBJ databases">
        <title>Expanding our view of genomic diversity in Candidatus Accumulibacter clades.</title>
        <authorList>
            <person name="Skennerton C.T."/>
            <person name="Barr J.J."/>
            <person name="Slater F.R."/>
            <person name="Bond P.L."/>
            <person name="Tyson G.W."/>
        </authorList>
    </citation>
    <scope>NUCLEOTIDE SEQUENCE [LARGE SCALE GENOMIC DNA]</scope>
</reference>
<comment type="caution">
    <text evidence="8">The sequence shown here is derived from an EMBL/GenBank/DDBJ whole genome shotgun (WGS) entry which is preliminary data.</text>
</comment>
<keyword evidence="2 6" id="KW-0812">Transmembrane</keyword>
<keyword evidence="4 6" id="KW-0472">Membrane</keyword>
<dbReference type="InterPro" id="IPR011547">
    <property type="entry name" value="SLC26A/SulP_dom"/>
</dbReference>
<protein>
    <submittedName>
        <fullName evidence="8">Sulfate transporterc</fullName>
    </submittedName>
</protein>
<feature type="transmembrane region" description="Helical" evidence="6">
    <location>
        <begin position="212"/>
        <end position="231"/>
    </location>
</feature>
<feature type="region of interest" description="Disordered" evidence="5">
    <location>
        <begin position="566"/>
        <end position="589"/>
    </location>
</feature>
<feature type="transmembrane region" description="Helical" evidence="6">
    <location>
        <begin position="105"/>
        <end position="126"/>
    </location>
</feature>
<dbReference type="PROSITE" id="PS50801">
    <property type="entry name" value="STAS"/>
    <property type="match status" value="1"/>
</dbReference>
<proteinExistence type="predicted"/>
<feature type="domain" description="STAS" evidence="7">
    <location>
        <begin position="444"/>
        <end position="560"/>
    </location>
</feature>
<feature type="transmembrane region" description="Helical" evidence="6">
    <location>
        <begin position="50"/>
        <end position="73"/>
    </location>
</feature>
<evidence type="ECO:0000256" key="6">
    <source>
        <dbReference type="SAM" id="Phobius"/>
    </source>
</evidence>
<dbReference type="Gene3D" id="3.30.750.24">
    <property type="entry name" value="STAS domain"/>
    <property type="match status" value="1"/>
</dbReference>
<feature type="transmembrane region" description="Helical" evidence="6">
    <location>
        <begin position="183"/>
        <end position="200"/>
    </location>
</feature>
<evidence type="ECO:0000256" key="5">
    <source>
        <dbReference type="SAM" id="MobiDB-lite"/>
    </source>
</evidence>
<dbReference type="EMBL" id="JEMY01000026">
    <property type="protein sequence ID" value="EXI88469.1"/>
    <property type="molecule type" value="Genomic_DNA"/>
</dbReference>